<evidence type="ECO:0000313" key="4">
    <source>
        <dbReference type="EMBL" id="SDT86822.1"/>
    </source>
</evidence>
<organism evidence="4 5">
    <name type="scientific">Desulfobacula phenolica</name>
    <dbReference type="NCBI Taxonomy" id="90732"/>
    <lineage>
        <taxon>Bacteria</taxon>
        <taxon>Pseudomonadati</taxon>
        <taxon>Thermodesulfobacteriota</taxon>
        <taxon>Desulfobacteria</taxon>
        <taxon>Desulfobacterales</taxon>
        <taxon>Desulfobacteraceae</taxon>
        <taxon>Desulfobacula</taxon>
    </lineage>
</organism>
<dbReference type="GO" id="GO:0019284">
    <property type="term" value="P:L-methionine salvage from S-adenosylmethionine"/>
    <property type="evidence" value="ECO:0007669"/>
    <property type="project" value="TreeGrafter"/>
</dbReference>
<accession>A0A1H2DVF9</accession>
<evidence type="ECO:0000313" key="5">
    <source>
        <dbReference type="Proteomes" id="UP000199608"/>
    </source>
</evidence>
<dbReference type="AlphaFoldDB" id="A0A1H2DVF9"/>
<dbReference type="NCBIfam" id="TIGR03664">
    <property type="entry name" value="fut_nucase"/>
    <property type="match status" value="1"/>
</dbReference>
<dbReference type="SUPFAM" id="SSF53167">
    <property type="entry name" value="Purine and uridine phosphorylases"/>
    <property type="match status" value="1"/>
</dbReference>
<keyword evidence="5" id="KW-1185">Reference proteome</keyword>
<dbReference type="GO" id="GO:0009116">
    <property type="term" value="P:nucleoside metabolic process"/>
    <property type="evidence" value="ECO:0007669"/>
    <property type="project" value="InterPro"/>
</dbReference>
<protein>
    <recommendedName>
        <fullName evidence="1 2">Futalosine hydrolase</fullName>
        <shortName evidence="1">FL hydrolase</shortName>
        <ecNumber evidence="1 2">3.2.2.26</ecNumber>
    </recommendedName>
    <alternativeName>
        <fullName evidence="1">Futalosine nucleosidase</fullName>
    </alternativeName>
    <alternativeName>
        <fullName evidence="1">Menaquinone biosynthetic enzyme MqnB</fullName>
    </alternativeName>
</protein>
<dbReference type="EC" id="3.2.2.26" evidence="1 2"/>
<dbReference type="Pfam" id="PF01048">
    <property type="entry name" value="PNP_UDP_1"/>
    <property type="match status" value="1"/>
</dbReference>
<dbReference type="PANTHER" id="PTHR46832">
    <property type="entry name" value="5'-METHYLTHIOADENOSINE/S-ADENOSYLHOMOCYSTEINE NUCLEOSIDASE"/>
    <property type="match status" value="1"/>
</dbReference>
<dbReference type="RefSeq" id="WP_092230516.1">
    <property type="nucleotide sequence ID" value="NZ_FNLL01000002.1"/>
</dbReference>
<dbReference type="Proteomes" id="UP000199608">
    <property type="component" value="Unassembled WGS sequence"/>
</dbReference>
<dbReference type="GO" id="GO:0008930">
    <property type="term" value="F:methylthioadenosine nucleosidase activity"/>
    <property type="evidence" value="ECO:0007669"/>
    <property type="project" value="TreeGrafter"/>
</dbReference>
<name>A0A1H2DVF9_9BACT</name>
<dbReference type="InterPro" id="IPR035994">
    <property type="entry name" value="Nucleoside_phosphorylase_sf"/>
</dbReference>
<dbReference type="UniPathway" id="UPA00079"/>
<sequence length="243" mass="26503">MNPDLLILCATQVEMSHFLTLWPGESKQVTRTGLTILSGKVHEKTYDLVLTGAGVFNAAHALTAYLEHASPVLILQTGIAGVFQQTGLNIGDVAIATQEHYIHTGVQTDAFKNAPLPFDVLKDEPLSRQGIYPFDPDMVDQTHDRLCRVFSITGTRIVKGLFITVSTITSSLNRANQLYCTFSSVMEAMEGAACNHIAALYGIPIIEVRAASNFVGERDKEKWDIDLAAKQLGVVCTCVSHLI</sequence>
<comment type="catalytic activity">
    <reaction evidence="1">
        <text>futalosine + H2O = dehypoxanthine futalosine + hypoxanthine</text>
        <dbReference type="Rhea" id="RHEA:25904"/>
        <dbReference type="ChEBI" id="CHEBI:15377"/>
        <dbReference type="ChEBI" id="CHEBI:17368"/>
        <dbReference type="ChEBI" id="CHEBI:58863"/>
        <dbReference type="ChEBI" id="CHEBI:58864"/>
        <dbReference type="EC" id="3.2.2.26"/>
    </reaction>
</comment>
<comment type="function">
    <text evidence="1">Catalyzes the hydrolysis of futalosine (FL) to dehypoxanthine futalosine (DHFL) and hypoxanthine, a step in the biosynthesis of menaquinone (MK, vitamin K2).</text>
</comment>
<dbReference type="Gene3D" id="3.40.50.1580">
    <property type="entry name" value="Nucleoside phosphorylase domain"/>
    <property type="match status" value="1"/>
</dbReference>
<dbReference type="GO" id="GO:0009234">
    <property type="term" value="P:menaquinone biosynthetic process"/>
    <property type="evidence" value="ECO:0007669"/>
    <property type="project" value="UniProtKB-UniRule"/>
</dbReference>
<proteinExistence type="inferred from homology"/>
<comment type="pathway">
    <text evidence="1">Quinol/quinone metabolism; menaquinone biosynthesis.</text>
</comment>
<dbReference type="PANTHER" id="PTHR46832:SF2">
    <property type="entry name" value="FUTALOSINE HYDROLASE"/>
    <property type="match status" value="1"/>
</dbReference>
<reference evidence="5" key="1">
    <citation type="submission" date="2016-10" db="EMBL/GenBank/DDBJ databases">
        <authorList>
            <person name="Varghese N."/>
            <person name="Submissions S."/>
        </authorList>
    </citation>
    <scope>NUCLEOTIDE SEQUENCE [LARGE SCALE GENOMIC DNA]</scope>
    <source>
        <strain evidence="5">DSM 3384</strain>
    </source>
</reference>
<feature type="domain" description="Nucleoside phosphorylase" evidence="3">
    <location>
        <begin position="5"/>
        <end position="226"/>
    </location>
</feature>
<dbReference type="GO" id="GO:0005829">
    <property type="term" value="C:cytosol"/>
    <property type="evidence" value="ECO:0007669"/>
    <property type="project" value="TreeGrafter"/>
</dbReference>
<evidence type="ECO:0000256" key="2">
    <source>
        <dbReference type="NCBIfam" id="TIGR03664"/>
    </source>
</evidence>
<dbReference type="EMBL" id="FNLL01000002">
    <property type="protein sequence ID" value="SDT86822.1"/>
    <property type="molecule type" value="Genomic_DNA"/>
</dbReference>
<dbReference type="HAMAP" id="MF_00991">
    <property type="entry name" value="MqnB"/>
    <property type="match status" value="1"/>
</dbReference>
<keyword evidence="1 4" id="KW-0378">Hydrolase</keyword>
<dbReference type="InterPro" id="IPR000845">
    <property type="entry name" value="Nucleoside_phosphorylase_d"/>
</dbReference>
<dbReference type="CDD" id="cd17766">
    <property type="entry name" value="futalosine_nucleosidase_MqnB"/>
    <property type="match status" value="1"/>
</dbReference>
<gene>
    <name evidence="1" type="primary">mqnB</name>
    <name evidence="4" type="ORF">SAMN04487931_102235</name>
</gene>
<comment type="similarity">
    <text evidence="1">Belongs to the PNP/UDP phosphorylase family. Futalosine hydrolase subfamily.</text>
</comment>
<evidence type="ECO:0000259" key="3">
    <source>
        <dbReference type="Pfam" id="PF01048"/>
    </source>
</evidence>
<keyword evidence="1" id="KW-0474">Menaquinone biosynthesis</keyword>
<dbReference type="InterPro" id="IPR019963">
    <property type="entry name" value="FL_hydrolase_MqnB"/>
</dbReference>
<dbReference type="GO" id="GO:0008782">
    <property type="term" value="F:adenosylhomocysteine nucleosidase activity"/>
    <property type="evidence" value="ECO:0007669"/>
    <property type="project" value="TreeGrafter"/>
</dbReference>
<evidence type="ECO:0000256" key="1">
    <source>
        <dbReference type="HAMAP-Rule" id="MF_00991"/>
    </source>
</evidence>